<keyword evidence="5" id="KW-0511">Multifunctional enzyme</keyword>
<dbReference type="InterPro" id="IPR006162">
    <property type="entry name" value="Ppantetheine_attach_site"/>
</dbReference>
<keyword evidence="6" id="KW-0012">Acyltransferase</keyword>
<evidence type="ECO:0000259" key="7">
    <source>
        <dbReference type="PROSITE" id="PS50075"/>
    </source>
</evidence>
<dbReference type="GO" id="GO:0016491">
    <property type="term" value="F:oxidoreductase activity"/>
    <property type="evidence" value="ECO:0007669"/>
    <property type="project" value="InterPro"/>
</dbReference>
<dbReference type="GO" id="GO:0016746">
    <property type="term" value="F:acyltransferase activity"/>
    <property type="evidence" value="ECO:0007669"/>
    <property type="project" value="UniProtKB-KW"/>
</dbReference>
<dbReference type="Gene3D" id="1.10.1200.10">
    <property type="entry name" value="ACP-like"/>
    <property type="match status" value="1"/>
</dbReference>
<dbReference type="SMART" id="SM00823">
    <property type="entry name" value="PKS_PP"/>
    <property type="match status" value="1"/>
</dbReference>
<dbReference type="Pfam" id="PF08242">
    <property type="entry name" value="Methyltransf_12"/>
    <property type="match status" value="1"/>
</dbReference>
<accession>A0AAD9Z3E3</accession>
<dbReference type="FunFam" id="3.40.50.720:FF:000209">
    <property type="entry name" value="Polyketide synthase Pks12"/>
    <property type="match status" value="1"/>
</dbReference>
<keyword evidence="4" id="KW-0521">NADP</keyword>
<gene>
    <name evidence="8" type="ORF">OEA41_002631</name>
</gene>
<reference evidence="8" key="1">
    <citation type="submission" date="2022-11" db="EMBL/GenBank/DDBJ databases">
        <title>Chromosomal genome sequence assembly and mating type (MAT) locus characterization of the leprose asexual lichenized fungus Lepraria neglecta (Nyl.) Erichsen.</title>
        <authorList>
            <person name="Allen J.L."/>
            <person name="Pfeffer B."/>
        </authorList>
    </citation>
    <scope>NUCLEOTIDE SEQUENCE</scope>
    <source>
        <strain evidence="8">Allen 5258</strain>
    </source>
</reference>
<dbReference type="EMBL" id="JASNWA010000008">
    <property type="protein sequence ID" value="KAK3170550.1"/>
    <property type="molecule type" value="Genomic_DNA"/>
</dbReference>
<dbReference type="PROSITE" id="PS00012">
    <property type="entry name" value="PHOSPHOPANTETHEINE"/>
    <property type="match status" value="1"/>
</dbReference>
<keyword evidence="9" id="KW-1185">Reference proteome</keyword>
<evidence type="ECO:0000256" key="5">
    <source>
        <dbReference type="ARBA" id="ARBA00023268"/>
    </source>
</evidence>
<dbReference type="Proteomes" id="UP001276659">
    <property type="component" value="Unassembled WGS sequence"/>
</dbReference>
<dbReference type="SUPFAM" id="SSF47336">
    <property type="entry name" value="ACP-like"/>
    <property type="match status" value="1"/>
</dbReference>
<evidence type="ECO:0000256" key="6">
    <source>
        <dbReference type="ARBA" id="ARBA00023315"/>
    </source>
</evidence>
<dbReference type="GO" id="GO:0030639">
    <property type="term" value="P:polyketide biosynthetic process"/>
    <property type="evidence" value="ECO:0007669"/>
    <property type="project" value="UniProtKB-ARBA"/>
</dbReference>
<dbReference type="Gene3D" id="3.90.180.10">
    <property type="entry name" value="Medium-chain alcohol dehydrogenases, catalytic domain"/>
    <property type="match status" value="1"/>
</dbReference>
<dbReference type="InterPro" id="IPR013217">
    <property type="entry name" value="Methyltransf_12"/>
</dbReference>
<evidence type="ECO:0000313" key="8">
    <source>
        <dbReference type="EMBL" id="KAK3170550.1"/>
    </source>
</evidence>
<dbReference type="Pfam" id="PF13602">
    <property type="entry name" value="ADH_zinc_N_2"/>
    <property type="match status" value="1"/>
</dbReference>
<name>A0AAD9Z3E3_9LECA</name>
<feature type="domain" description="Carrier" evidence="7">
    <location>
        <begin position="1010"/>
        <end position="1087"/>
    </location>
</feature>
<sequence>MSQIDRQALLDNATALGSYGLLIRRIGESLAAILQGQAEPLALMLEDDLLSRFYAEFNSYQLRYTAAASYIERLAYQNPALRLIEIGGGTASATVPVLEALGGGATERTATFAAYDFTDITSGFFETAKAKLSPWGQLVNYRKLDIESPPANQGFEAGSYDVVVASDVLHATADMRRTMTNVRSLLKPGGNLVLVEETGCGKRVRWLPFATLPGWWLDDQRNGGDHGGGLNEQIRREDGPLMAEDQWDISFSASGFSGLDGAVQDYPDHPEQCASVMFTTAWPWETETPTLKHDIVIIGQTIPGGHFWSEMEVMLQKHSRGAVTWLNHSGMEDFVFEGQHCIFLDDPKHQYLTTMDSKCFQGLQRLLQCAGVLWITGGLDTPNAGMVNGLCRAIRSENPNTIIVTFAIDDWTTPRKEVAALISDVFERSFCSAFEDTEHDTELAEKEGLVCVPRFTHSIAMDKCLNRESCHDSKDLQLLSQPGRPLKLTISNPGSLDTLCFIDDETAAAELLDDEIEINIKASGLNFKDVILALGQLASNYLGQECSGVVTRVGQAVTNIEGGDRVCCATENSIANIGRCKAACATPIPDSMSYLEAASLPIVYCTAQYCLSYIARLQFGETILIHAAAGGVGQAAIMLAQATKAKILATVGSLEKKTFLMQKYKIPKESIFYSRDTSFAQGVLDATGQKGVDVALNSLAGEQLRATWECMAPFGRFVEIGKRDITNNMNLEMSRFERNVSFTAVDLADLINHRTHILQQLLVEIMDLFERGFIRAVSPIHEFGISEVETAFRSLQSGKLMGKLVIVPKEDEMVMDVLFDHAEYSDWMQVIEPKVHGAWNLHSTLLSQPLDFFILLSSASGIVGNRGQAAYAAASSFLDSFAHFRASKGLPATAIDLGVVSEIGWVAERPEMQENLEALTGGSPNLTEADVLALIKLAVTGQIDRLADHQTTVGLSFDKYHPDHPSAFWASDARFSHLRRAAVAATSTTTTATVQATPKQALKAAHSAEEATTVATQGLLTKISSVLIVPAEEITVNKPVVALGLNSLIAVEIRSWITREMEAAMTTMELMTAGSIGAVADMVVVRSKLCEGLRKGEGG</sequence>
<dbReference type="PROSITE" id="PS50075">
    <property type="entry name" value="CARRIER"/>
    <property type="match status" value="1"/>
</dbReference>
<dbReference type="SMART" id="SM00822">
    <property type="entry name" value="PKS_KR"/>
    <property type="match status" value="1"/>
</dbReference>
<evidence type="ECO:0000256" key="3">
    <source>
        <dbReference type="ARBA" id="ARBA00022679"/>
    </source>
</evidence>
<keyword evidence="2" id="KW-0597">Phosphoprotein</keyword>
<dbReference type="InterPro" id="IPR020843">
    <property type="entry name" value="ER"/>
</dbReference>
<dbReference type="Gene3D" id="3.40.50.150">
    <property type="entry name" value="Vaccinia Virus protein VP39"/>
    <property type="match status" value="1"/>
</dbReference>
<proteinExistence type="predicted"/>
<evidence type="ECO:0000256" key="2">
    <source>
        <dbReference type="ARBA" id="ARBA00022553"/>
    </source>
</evidence>
<dbReference type="InterPro" id="IPR011032">
    <property type="entry name" value="GroES-like_sf"/>
</dbReference>
<dbReference type="InterPro" id="IPR029063">
    <property type="entry name" value="SAM-dependent_MTases_sf"/>
</dbReference>
<dbReference type="InterPro" id="IPR036291">
    <property type="entry name" value="NAD(P)-bd_dom_sf"/>
</dbReference>
<keyword evidence="3" id="KW-0808">Transferase</keyword>
<dbReference type="SUPFAM" id="SSF50129">
    <property type="entry name" value="GroES-like"/>
    <property type="match status" value="1"/>
</dbReference>
<dbReference type="InterPro" id="IPR057326">
    <property type="entry name" value="KR_dom"/>
</dbReference>
<dbReference type="InterPro" id="IPR020806">
    <property type="entry name" value="PKS_PP-bd"/>
</dbReference>
<dbReference type="CDD" id="cd05195">
    <property type="entry name" value="enoyl_red"/>
    <property type="match status" value="1"/>
</dbReference>
<dbReference type="InterPro" id="IPR050444">
    <property type="entry name" value="Polyketide_Synthase"/>
</dbReference>
<comment type="caution">
    <text evidence="8">The sequence shown here is derived from an EMBL/GenBank/DDBJ whole genome shotgun (WGS) entry which is preliminary data.</text>
</comment>
<dbReference type="SUPFAM" id="SSF53335">
    <property type="entry name" value="S-adenosyl-L-methionine-dependent methyltransferases"/>
    <property type="match status" value="1"/>
</dbReference>
<dbReference type="Pfam" id="PF23114">
    <property type="entry name" value="NAD-bd_HRPKS_sdrA"/>
    <property type="match status" value="1"/>
</dbReference>
<dbReference type="SMART" id="SM00829">
    <property type="entry name" value="PKS_ER"/>
    <property type="match status" value="1"/>
</dbReference>
<dbReference type="InterPro" id="IPR056501">
    <property type="entry name" value="NAD-bd_HRPKS_sdrA"/>
</dbReference>
<dbReference type="PANTHER" id="PTHR45681:SF6">
    <property type="entry name" value="POLYKETIDE SYNTHASE 37"/>
    <property type="match status" value="1"/>
</dbReference>
<dbReference type="Pfam" id="PF00550">
    <property type="entry name" value="PP-binding"/>
    <property type="match status" value="1"/>
</dbReference>
<dbReference type="CDD" id="cd02440">
    <property type="entry name" value="AdoMet_MTases"/>
    <property type="match status" value="1"/>
</dbReference>
<dbReference type="SUPFAM" id="SSF51735">
    <property type="entry name" value="NAD(P)-binding Rossmann-fold domains"/>
    <property type="match status" value="2"/>
</dbReference>
<organism evidence="8 9">
    <name type="scientific">Lepraria neglecta</name>
    <dbReference type="NCBI Taxonomy" id="209136"/>
    <lineage>
        <taxon>Eukaryota</taxon>
        <taxon>Fungi</taxon>
        <taxon>Dikarya</taxon>
        <taxon>Ascomycota</taxon>
        <taxon>Pezizomycotina</taxon>
        <taxon>Lecanoromycetes</taxon>
        <taxon>OSLEUM clade</taxon>
        <taxon>Lecanoromycetidae</taxon>
        <taxon>Lecanorales</taxon>
        <taxon>Lecanorineae</taxon>
        <taxon>Stereocaulaceae</taxon>
        <taxon>Lepraria</taxon>
    </lineage>
</organism>
<evidence type="ECO:0000256" key="4">
    <source>
        <dbReference type="ARBA" id="ARBA00022857"/>
    </source>
</evidence>
<dbReference type="GO" id="GO:0031177">
    <property type="term" value="F:phosphopantetheine binding"/>
    <property type="evidence" value="ECO:0007669"/>
    <property type="project" value="InterPro"/>
</dbReference>
<dbReference type="Gene3D" id="3.40.50.720">
    <property type="entry name" value="NAD(P)-binding Rossmann-like Domain"/>
    <property type="match status" value="1"/>
</dbReference>
<evidence type="ECO:0000256" key="1">
    <source>
        <dbReference type="ARBA" id="ARBA00022450"/>
    </source>
</evidence>
<protein>
    <submittedName>
        <fullName evidence="8">Secondary metabolism biosynthetic enzyme</fullName>
    </submittedName>
</protein>
<dbReference type="InterPro" id="IPR013968">
    <property type="entry name" value="PKS_KR"/>
</dbReference>
<dbReference type="Pfam" id="PF08659">
    <property type="entry name" value="KR"/>
    <property type="match status" value="1"/>
</dbReference>
<dbReference type="Pfam" id="PF08240">
    <property type="entry name" value="ADH_N"/>
    <property type="match status" value="1"/>
</dbReference>
<keyword evidence="1" id="KW-0596">Phosphopantetheine</keyword>
<dbReference type="AlphaFoldDB" id="A0AAD9Z3E3"/>
<dbReference type="InterPro" id="IPR013154">
    <property type="entry name" value="ADH-like_N"/>
</dbReference>
<dbReference type="InterPro" id="IPR036736">
    <property type="entry name" value="ACP-like_sf"/>
</dbReference>
<dbReference type="InterPro" id="IPR009081">
    <property type="entry name" value="PP-bd_ACP"/>
</dbReference>
<dbReference type="GO" id="GO:1901336">
    <property type="term" value="P:lactone biosynthetic process"/>
    <property type="evidence" value="ECO:0007669"/>
    <property type="project" value="UniProtKB-ARBA"/>
</dbReference>
<dbReference type="PANTHER" id="PTHR45681">
    <property type="entry name" value="POLYKETIDE SYNTHASE 44-RELATED"/>
    <property type="match status" value="1"/>
</dbReference>
<evidence type="ECO:0000313" key="9">
    <source>
        <dbReference type="Proteomes" id="UP001276659"/>
    </source>
</evidence>